<feature type="compositionally biased region" description="Polar residues" evidence="1">
    <location>
        <begin position="59"/>
        <end position="78"/>
    </location>
</feature>
<dbReference type="EMBL" id="KZ678156">
    <property type="protein sequence ID" value="PSN59449.1"/>
    <property type="molecule type" value="Genomic_DNA"/>
</dbReference>
<proteinExistence type="predicted"/>
<dbReference type="OrthoDB" id="20105at2759"/>
<feature type="compositionally biased region" description="Basic and acidic residues" evidence="1">
    <location>
        <begin position="43"/>
        <end position="55"/>
    </location>
</feature>
<evidence type="ECO:0000256" key="1">
    <source>
        <dbReference type="SAM" id="MobiDB-lite"/>
    </source>
</evidence>
<protein>
    <submittedName>
        <fullName evidence="2">Uncharacterized protein</fullName>
    </submittedName>
</protein>
<keyword evidence="3" id="KW-1185">Reference proteome</keyword>
<reference evidence="2 3" key="1">
    <citation type="journal article" date="2018" name="Front. Microbiol.">
        <title>Genome-Wide Analysis of Corynespora cassiicola Leaf Fall Disease Putative Effectors.</title>
        <authorList>
            <person name="Lopez D."/>
            <person name="Ribeiro S."/>
            <person name="Label P."/>
            <person name="Fumanal B."/>
            <person name="Venisse J.S."/>
            <person name="Kohler A."/>
            <person name="de Oliveira R.R."/>
            <person name="Labutti K."/>
            <person name="Lipzen A."/>
            <person name="Lail K."/>
            <person name="Bauer D."/>
            <person name="Ohm R.A."/>
            <person name="Barry K.W."/>
            <person name="Spatafora J."/>
            <person name="Grigoriev I.V."/>
            <person name="Martin F.M."/>
            <person name="Pujade-Renaud V."/>
        </authorList>
    </citation>
    <scope>NUCLEOTIDE SEQUENCE [LARGE SCALE GENOMIC DNA]</scope>
    <source>
        <strain evidence="2 3">Philippines</strain>
    </source>
</reference>
<name>A0A2T2N255_CORCC</name>
<dbReference type="AlphaFoldDB" id="A0A2T2N255"/>
<sequence length="169" mass="19024">MKAFEMWDGDTAPFAKAGTRRKFTGEKDDIDTWPARRTRRAQKQFDDAVEQHSDATVEPTRSGTLGNTPLNKPYQAQTLYRMASGQPPPQPPRRTGTDADLLPQGQERAEQIETLQSLEANRPQSEDEKNQEILQREFPKIDSSLIAAIYGDSNSLSATREMLQELSSE</sequence>
<evidence type="ECO:0000313" key="2">
    <source>
        <dbReference type="EMBL" id="PSN59449.1"/>
    </source>
</evidence>
<feature type="region of interest" description="Disordered" evidence="1">
    <location>
        <begin position="17"/>
        <end position="106"/>
    </location>
</feature>
<evidence type="ECO:0000313" key="3">
    <source>
        <dbReference type="Proteomes" id="UP000240883"/>
    </source>
</evidence>
<accession>A0A2T2N255</accession>
<gene>
    <name evidence="2" type="ORF">BS50DRAFT_640997</name>
</gene>
<dbReference type="Proteomes" id="UP000240883">
    <property type="component" value="Unassembled WGS sequence"/>
</dbReference>
<organism evidence="2 3">
    <name type="scientific">Corynespora cassiicola Philippines</name>
    <dbReference type="NCBI Taxonomy" id="1448308"/>
    <lineage>
        <taxon>Eukaryota</taxon>
        <taxon>Fungi</taxon>
        <taxon>Dikarya</taxon>
        <taxon>Ascomycota</taxon>
        <taxon>Pezizomycotina</taxon>
        <taxon>Dothideomycetes</taxon>
        <taxon>Pleosporomycetidae</taxon>
        <taxon>Pleosporales</taxon>
        <taxon>Corynesporascaceae</taxon>
        <taxon>Corynespora</taxon>
    </lineage>
</organism>